<sequence length="206" mass="23985">MIMSENGIHNNEENFSYSGLVKLNEYEAFSIVNDKGKEKKIKVTQVNDRQMNRRGIFYDDVREKQLIFTNLEAGARKVYSVQTEFLDPFLLQTHVFGNSFPMLNSVLEVRADKDISIGYKVFNDAGNTIEFTKTEKKGKYIYRWALKNAKAVKIEPGNPGFLHVIPHIDLFIKDYKAGDKKIDVLDDTPRLYEYYKSFLSTRQKLY</sequence>
<organism evidence="2 3">
    <name type="scientific">Flavobacterium cyanobacteriorum</name>
    <dbReference type="NCBI Taxonomy" id="2022802"/>
    <lineage>
        <taxon>Bacteria</taxon>
        <taxon>Pseudomonadati</taxon>
        <taxon>Bacteroidota</taxon>
        <taxon>Flavobacteriia</taxon>
        <taxon>Flavobacteriales</taxon>
        <taxon>Flavobacteriaceae</taxon>
        <taxon>Flavobacterium</taxon>
    </lineage>
</organism>
<dbReference type="AlphaFoldDB" id="A0A255YS85"/>
<dbReference type="Pfam" id="PF12969">
    <property type="entry name" value="DUF3857"/>
    <property type="match status" value="1"/>
</dbReference>
<dbReference type="Proteomes" id="UP000216605">
    <property type="component" value="Unassembled WGS sequence"/>
</dbReference>
<name>A0A255YS85_9FLAO</name>
<evidence type="ECO:0000313" key="2">
    <source>
        <dbReference type="EMBL" id="OYQ32057.1"/>
    </source>
</evidence>
<protein>
    <recommendedName>
        <fullName evidence="1">DUF3857 domain-containing protein</fullName>
    </recommendedName>
</protein>
<accession>A0A255YS85</accession>
<feature type="domain" description="DUF3857" evidence="1">
    <location>
        <begin position="2"/>
        <end position="152"/>
    </location>
</feature>
<dbReference type="InterPro" id="IPR024618">
    <property type="entry name" value="DUF3857"/>
</dbReference>
<keyword evidence="3" id="KW-1185">Reference proteome</keyword>
<proteinExistence type="predicted"/>
<dbReference type="EMBL" id="NOXV01000304">
    <property type="protein sequence ID" value="OYQ32057.1"/>
    <property type="molecule type" value="Genomic_DNA"/>
</dbReference>
<reference evidence="2 3" key="1">
    <citation type="submission" date="2017-07" db="EMBL/GenBank/DDBJ databases">
        <title>Flavobacterium cyanobacteriorum sp. nov., isolated from cyanobacterial aggregates in a eutrophic lake.</title>
        <authorList>
            <person name="Cai H."/>
        </authorList>
    </citation>
    <scope>NUCLEOTIDE SEQUENCE [LARGE SCALE GENOMIC DNA]</scope>
    <source>
        <strain evidence="2 3">TH021</strain>
    </source>
</reference>
<evidence type="ECO:0000313" key="3">
    <source>
        <dbReference type="Proteomes" id="UP000216605"/>
    </source>
</evidence>
<dbReference type="Gene3D" id="2.60.40.3140">
    <property type="match status" value="1"/>
</dbReference>
<comment type="caution">
    <text evidence="2">The sequence shown here is derived from an EMBL/GenBank/DDBJ whole genome shotgun (WGS) entry which is preliminary data.</text>
</comment>
<evidence type="ECO:0000259" key="1">
    <source>
        <dbReference type="Pfam" id="PF12969"/>
    </source>
</evidence>
<gene>
    <name evidence="2" type="ORF">CHU92_14335</name>
</gene>